<evidence type="ECO:0000256" key="4">
    <source>
        <dbReference type="ARBA" id="ARBA00023163"/>
    </source>
</evidence>
<evidence type="ECO:0000256" key="5">
    <source>
        <dbReference type="ARBA" id="ARBA00023242"/>
    </source>
</evidence>
<organism evidence="8 9">
    <name type="scientific">Corchorus capsularis</name>
    <name type="common">Jute</name>
    <dbReference type="NCBI Taxonomy" id="210143"/>
    <lineage>
        <taxon>Eukaryota</taxon>
        <taxon>Viridiplantae</taxon>
        <taxon>Streptophyta</taxon>
        <taxon>Embryophyta</taxon>
        <taxon>Tracheophyta</taxon>
        <taxon>Spermatophyta</taxon>
        <taxon>Magnoliopsida</taxon>
        <taxon>eudicotyledons</taxon>
        <taxon>Gunneridae</taxon>
        <taxon>Pentapetalae</taxon>
        <taxon>rosids</taxon>
        <taxon>malvids</taxon>
        <taxon>Malvales</taxon>
        <taxon>Malvaceae</taxon>
        <taxon>Grewioideae</taxon>
        <taxon>Apeibeae</taxon>
        <taxon>Corchorus</taxon>
    </lineage>
</organism>
<dbReference type="PANTHER" id="PTHR12632">
    <property type="entry name" value="TRANSCRIPTION FACTOR NF-Y ALPHA-RELATED"/>
    <property type="match status" value="1"/>
</dbReference>
<feature type="region of interest" description="Disordered" evidence="6">
    <location>
        <begin position="496"/>
        <end position="555"/>
    </location>
</feature>
<dbReference type="GO" id="GO:0003677">
    <property type="term" value="F:DNA binding"/>
    <property type="evidence" value="ECO:0007669"/>
    <property type="project" value="UniProtKB-KW"/>
</dbReference>
<evidence type="ECO:0000259" key="7">
    <source>
        <dbReference type="Pfam" id="PF23247"/>
    </source>
</evidence>
<dbReference type="Gene3D" id="3.80.10.10">
    <property type="entry name" value="Ribonuclease Inhibitor"/>
    <property type="match status" value="1"/>
</dbReference>
<dbReference type="Proteomes" id="UP000188268">
    <property type="component" value="Unassembled WGS sequence"/>
</dbReference>
<gene>
    <name evidence="8" type="ORF">CCACVL1_03874</name>
</gene>
<reference evidence="8 9" key="1">
    <citation type="submission" date="2013-09" db="EMBL/GenBank/DDBJ databases">
        <title>Corchorus capsularis genome sequencing.</title>
        <authorList>
            <person name="Alam M."/>
            <person name="Haque M.S."/>
            <person name="Islam M.S."/>
            <person name="Emdad E.M."/>
            <person name="Islam M.M."/>
            <person name="Ahmed B."/>
            <person name="Halim A."/>
            <person name="Hossen Q.M.M."/>
            <person name="Hossain M.Z."/>
            <person name="Ahmed R."/>
            <person name="Khan M.M."/>
            <person name="Islam R."/>
            <person name="Rashid M.M."/>
            <person name="Khan S.A."/>
            <person name="Rahman M.S."/>
            <person name="Alam M."/>
        </authorList>
    </citation>
    <scope>NUCLEOTIDE SEQUENCE [LARGE SCALE GENOMIC DNA]</scope>
    <source>
        <strain evidence="9">cv. CVL-1</strain>
        <tissue evidence="8">Whole seedling</tissue>
    </source>
</reference>
<dbReference type="AlphaFoldDB" id="A0A1R3JWN8"/>
<evidence type="ECO:0000256" key="2">
    <source>
        <dbReference type="ARBA" id="ARBA00023015"/>
    </source>
</evidence>
<comment type="subcellular location">
    <subcellularLocation>
        <location evidence="1">Nucleus</location>
    </subcellularLocation>
</comment>
<keyword evidence="5" id="KW-0539">Nucleus</keyword>
<dbReference type="Pfam" id="PF23247">
    <property type="entry name" value="LRR_RPS2"/>
    <property type="match status" value="1"/>
</dbReference>
<keyword evidence="4" id="KW-0804">Transcription</keyword>
<dbReference type="Pfam" id="PF02045">
    <property type="entry name" value="CBFB_NFYA"/>
    <property type="match status" value="1"/>
</dbReference>
<dbReference type="Pfam" id="PF14223">
    <property type="entry name" value="Retrotran_gag_2"/>
    <property type="match status" value="1"/>
</dbReference>
<dbReference type="Gene3D" id="6.10.250.2430">
    <property type="match status" value="1"/>
</dbReference>
<dbReference type="InterPro" id="IPR057135">
    <property type="entry name" value="At4g27190-like_LRR"/>
</dbReference>
<dbReference type="PROSITE" id="PS51152">
    <property type="entry name" value="NFYA_HAP2_2"/>
    <property type="match status" value="1"/>
</dbReference>
<evidence type="ECO:0000256" key="3">
    <source>
        <dbReference type="ARBA" id="ARBA00023125"/>
    </source>
</evidence>
<dbReference type="EMBL" id="AWWV01006900">
    <property type="protein sequence ID" value="OMO99272.1"/>
    <property type="molecule type" value="Genomic_DNA"/>
</dbReference>
<evidence type="ECO:0000256" key="6">
    <source>
        <dbReference type="SAM" id="MobiDB-lite"/>
    </source>
</evidence>
<feature type="region of interest" description="Disordered" evidence="6">
    <location>
        <begin position="945"/>
        <end position="965"/>
    </location>
</feature>
<dbReference type="SMART" id="SM00521">
    <property type="entry name" value="CBF"/>
    <property type="match status" value="1"/>
</dbReference>
<dbReference type="GO" id="GO:0005634">
    <property type="term" value="C:nucleus"/>
    <property type="evidence" value="ECO:0007669"/>
    <property type="project" value="UniProtKB-SubCell"/>
</dbReference>
<accession>A0A1R3JWN8</accession>
<feature type="domain" description="Disease resistance protein At4g27190-like leucine-rich repeats" evidence="7">
    <location>
        <begin position="135"/>
        <end position="243"/>
    </location>
</feature>
<dbReference type="InterPro" id="IPR032675">
    <property type="entry name" value="LRR_dom_sf"/>
</dbReference>
<evidence type="ECO:0000313" key="9">
    <source>
        <dbReference type="Proteomes" id="UP000188268"/>
    </source>
</evidence>
<evidence type="ECO:0000256" key="1">
    <source>
        <dbReference type="ARBA" id="ARBA00004123"/>
    </source>
</evidence>
<dbReference type="PRINTS" id="PR00616">
    <property type="entry name" value="CCAATSUBUNTB"/>
</dbReference>
<proteinExistence type="predicted"/>
<dbReference type="GO" id="GO:0003700">
    <property type="term" value="F:DNA-binding transcription factor activity"/>
    <property type="evidence" value="ECO:0007669"/>
    <property type="project" value="InterPro"/>
</dbReference>
<protein>
    <submittedName>
        <fullName evidence="8">CCAAT-binding transcription factor, subunit B</fullName>
    </submittedName>
</protein>
<name>A0A1R3JWN8_COCAP</name>
<dbReference type="STRING" id="210143.A0A1R3JWN8"/>
<feature type="compositionally biased region" description="Polar residues" evidence="6">
    <location>
        <begin position="526"/>
        <end position="535"/>
    </location>
</feature>
<dbReference type="OrthoDB" id="1938824at2759"/>
<comment type="caution">
    <text evidence="8">The sequence shown here is derived from an EMBL/GenBank/DDBJ whole genome shotgun (WGS) entry which is preliminary data.</text>
</comment>
<sequence length="1027" mass="117128">MELLPLVGELANLQELDLDQTQIMFLPREIGKLLAFYTFASIVLSNMRIDVDPADKRWDESVEIVGKFTVGLIKRRLISRVPQEGEAEFRNWDKCLKFVNGENIPIEIKGVLKYSNSFFLDRHATAKNLSEFGMENMKRLNYCLLAECNKMETIIDEGNNDINDQSETHDPNSTENVVLQSLEHLRIYYMENLGSIWKWPTRYGCMCNLKFLAMHSCPQLSNVLCPALLENLVNLEELILEDCPRVTSLVSHPSVKPIILPNKFLPSLKRLMLLYLPELVSISNGLPIAPKLESIGFYNCPNLKSISKMELSSKTLKMIKGELWWWEDMKWNETEWGNRPDYLMHIFSPINNKEDVMTQMAGDRVLHELDYMEERINGTNLKQSTPCWTSQLMGSHQRAEVPLPSSAIDDRACVNAKQYLEVLSHGQACAEFQLQNKLVKKRKPLLHKSRHLHEMNRATGSAGRFLMNKKENENEQNDAASGDKSEFDISKNLAKNDLASPSSSSGDKSQSNITSNSAINEPALDLSTTASTPWSSRVMHSPDLAQGCDVTSESERSFKDNVMRHHMQIEMNNSCGSVSKTQNEGRWQSFPGIIVSDPHLLPDHAGEDSNKVSGWPIISGFPNSELYNYSAFNPVEKAKQSETVPSYKLFGVELINQSSSSTPMENTTTQLSTITTSHSFLHHMHMIGLSMRKMVIMMTMMMVTLGDDVTLTATMMIRSVNLRKLKKKMKRILRKMDVAVTLLMMMMENNDKNLAGTKRKMLVKLVIVKTSKKLKKACAFGLSNSNQCYIMELNFPSCVTKNPSLKDLCTVLVVANSVLQTRNYIRLVDLLKSLVGDSQEGQSTQRPPLFDGTNYQYWKNRMSVNMRAHDYEMWMVTIKGPFTTIEKDKNGNEVEKDSENWTQEYIRKVQANFKAINTIHYALNATEYNRISTCETAKQIWDKLQDTHEGTSQERELKNDEDEEKKVAEQKGLLVHKVSALEEETEQVKMKAQKGTKRKRRLKLLPLLLSEKVVTLNEKQMPTYVSW</sequence>
<feature type="compositionally biased region" description="Low complexity" evidence="6">
    <location>
        <begin position="500"/>
        <end position="511"/>
    </location>
</feature>
<dbReference type="Gramene" id="OMO99272">
    <property type="protein sequence ID" value="OMO99272"/>
    <property type="gene ID" value="CCACVL1_03874"/>
</dbReference>
<keyword evidence="9" id="KW-1185">Reference proteome</keyword>
<dbReference type="SUPFAM" id="SSF52047">
    <property type="entry name" value="RNI-like"/>
    <property type="match status" value="1"/>
</dbReference>
<dbReference type="InterPro" id="IPR001289">
    <property type="entry name" value="NFYA"/>
</dbReference>
<keyword evidence="3" id="KW-0238">DNA-binding</keyword>
<evidence type="ECO:0000313" key="8">
    <source>
        <dbReference type="EMBL" id="OMO99272.1"/>
    </source>
</evidence>
<keyword evidence="2" id="KW-0805">Transcription regulation</keyword>